<dbReference type="PANTHER" id="PTHR11800">
    <property type="entry name" value="DNA-DIRECTED RNA POLYMERASE"/>
    <property type="match status" value="1"/>
</dbReference>
<gene>
    <name evidence="8" type="ORF">C0Q70_13753</name>
</gene>
<evidence type="ECO:0000256" key="5">
    <source>
        <dbReference type="ARBA" id="ARBA00023242"/>
    </source>
</evidence>
<dbReference type="InterPro" id="IPR011262">
    <property type="entry name" value="DNA-dir_RNA_pol_insert"/>
</dbReference>
<comment type="similarity">
    <text evidence="6">Belongs to the archaeal Rpo3/eukaryotic RPB3 RNA polymerase subunit family.</text>
</comment>
<accession>A0A2T7NY32</accession>
<dbReference type="STRING" id="400727.A0A2T7NY32"/>
<dbReference type="GO" id="GO:0005666">
    <property type="term" value="C:RNA polymerase III complex"/>
    <property type="evidence" value="ECO:0007669"/>
    <property type="project" value="TreeGrafter"/>
</dbReference>
<keyword evidence="9" id="KW-1185">Reference proteome</keyword>
<evidence type="ECO:0000256" key="1">
    <source>
        <dbReference type="ARBA" id="ARBA00004123"/>
    </source>
</evidence>
<comment type="subcellular location">
    <subcellularLocation>
        <location evidence="1">Nucleus</location>
    </subcellularLocation>
</comment>
<dbReference type="GO" id="GO:0006351">
    <property type="term" value="P:DNA-templated transcription"/>
    <property type="evidence" value="ECO:0007669"/>
    <property type="project" value="InterPro"/>
</dbReference>
<dbReference type="Gene3D" id="3.30.1360.10">
    <property type="entry name" value="RNA polymerase, RBP11-like subunit"/>
    <property type="match status" value="1"/>
</dbReference>
<evidence type="ECO:0000259" key="7">
    <source>
        <dbReference type="SMART" id="SM00662"/>
    </source>
</evidence>
<keyword evidence="5" id="KW-0539">Nucleus</keyword>
<evidence type="ECO:0000256" key="2">
    <source>
        <dbReference type="ARBA" id="ARBA00022083"/>
    </source>
</evidence>
<dbReference type="Pfam" id="PF01193">
    <property type="entry name" value="RNA_pol_L"/>
    <property type="match status" value="1"/>
</dbReference>
<organism evidence="8 9">
    <name type="scientific">Pomacea canaliculata</name>
    <name type="common">Golden apple snail</name>
    <dbReference type="NCBI Taxonomy" id="400727"/>
    <lineage>
        <taxon>Eukaryota</taxon>
        <taxon>Metazoa</taxon>
        <taxon>Spiralia</taxon>
        <taxon>Lophotrochozoa</taxon>
        <taxon>Mollusca</taxon>
        <taxon>Gastropoda</taxon>
        <taxon>Caenogastropoda</taxon>
        <taxon>Architaenioglossa</taxon>
        <taxon>Ampullarioidea</taxon>
        <taxon>Ampullariidae</taxon>
        <taxon>Pomacea</taxon>
    </lineage>
</organism>
<keyword evidence="3" id="KW-0240">DNA-directed RNA polymerase</keyword>
<evidence type="ECO:0000256" key="6">
    <source>
        <dbReference type="ARBA" id="ARBA00025804"/>
    </source>
</evidence>
<proteinExistence type="inferred from homology"/>
<dbReference type="InterPro" id="IPR050518">
    <property type="entry name" value="Rpo3/RPB3_RNA_Pol_subunit"/>
</dbReference>
<dbReference type="GO" id="GO:0003899">
    <property type="term" value="F:DNA-directed RNA polymerase activity"/>
    <property type="evidence" value="ECO:0007669"/>
    <property type="project" value="InterPro"/>
</dbReference>
<dbReference type="InterPro" id="IPR001514">
    <property type="entry name" value="DNA-dir_RNA_pol_30-40kDasu_CS"/>
</dbReference>
<dbReference type="SMART" id="SM00662">
    <property type="entry name" value="RPOLD"/>
    <property type="match status" value="1"/>
</dbReference>
<sequence>MESIDEIRERVTITEFGVTNVHSSDFPGNYEGYDDAWDQKKFEKKFKVEIIKLQGDELEFDMIGVDAAIANAFRRILLAEVPSMAVEKVHVYNNTSIIQDEVLAHRLGLVPIRADPRLFEYKQPGQDDEGTEQDTLELHLKVRCTKNVKAQDTTDPNQMYVNHKVLTKQMEWIPKGNQVNLGNIGPVHDDILLAKLRPGQEIDVRMFCVKGIGKDHAKFSPVATATYRLLPEIKLLREIEGESAERLQKCFSPGVIGLLHNKHTGSKQAYVADARRDTCSREVFRHDDLKNAVKLTRVRDHFIYDMSMWKSPYYDSSCPPD</sequence>
<dbReference type="FunFam" id="2.170.120.12:FF:000003">
    <property type="entry name" value="Dna-directed rna polymerases i and iii subunit"/>
    <property type="match status" value="1"/>
</dbReference>
<evidence type="ECO:0000313" key="8">
    <source>
        <dbReference type="EMBL" id="PVD26085.1"/>
    </source>
</evidence>
<feature type="domain" description="DNA-directed RNA polymerase RpoA/D/Rpb3-type" evidence="7">
    <location>
        <begin position="57"/>
        <end position="311"/>
    </location>
</feature>
<name>A0A2T7NY32_POMCA</name>
<dbReference type="GO" id="GO:0046983">
    <property type="term" value="F:protein dimerization activity"/>
    <property type="evidence" value="ECO:0007669"/>
    <property type="project" value="InterPro"/>
</dbReference>
<dbReference type="EMBL" id="PZQS01000008">
    <property type="protein sequence ID" value="PVD26085.1"/>
    <property type="molecule type" value="Genomic_DNA"/>
</dbReference>
<reference evidence="8 9" key="1">
    <citation type="submission" date="2018-04" db="EMBL/GenBank/DDBJ databases">
        <title>The genome of golden apple snail Pomacea canaliculata provides insight into stress tolerance and invasive adaptation.</title>
        <authorList>
            <person name="Liu C."/>
            <person name="Liu B."/>
            <person name="Ren Y."/>
            <person name="Zhang Y."/>
            <person name="Wang H."/>
            <person name="Li S."/>
            <person name="Jiang F."/>
            <person name="Yin L."/>
            <person name="Zhang G."/>
            <person name="Qian W."/>
            <person name="Fan W."/>
        </authorList>
    </citation>
    <scope>NUCLEOTIDE SEQUENCE [LARGE SCALE GENOMIC DNA]</scope>
    <source>
        <strain evidence="8">SZHN2017</strain>
        <tissue evidence="8">Muscle</tissue>
    </source>
</reference>
<dbReference type="InterPro" id="IPR036643">
    <property type="entry name" value="RNApol_insert_sf"/>
</dbReference>
<dbReference type="SUPFAM" id="SSF56553">
    <property type="entry name" value="Insert subdomain of RNA polymerase alpha subunit"/>
    <property type="match status" value="1"/>
</dbReference>
<dbReference type="GO" id="GO:0003677">
    <property type="term" value="F:DNA binding"/>
    <property type="evidence" value="ECO:0007669"/>
    <property type="project" value="InterPro"/>
</dbReference>
<dbReference type="PANTHER" id="PTHR11800:SF13">
    <property type="entry name" value="DNA-DIRECTED RNA POLYMERASES I AND III SUBUNIT RPAC1"/>
    <property type="match status" value="1"/>
</dbReference>
<dbReference type="AlphaFoldDB" id="A0A2T7NY32"/>
<comment type="caution">
    <text evidence="8">The sequence shown here is derived from an EMBL/GenBank/DDBJ whole genome shotgun (WGS) entry which is preliminary data.</text>
</comment>
<dbReference type="CDD" id="cd07032">
    <property type="entry name" value="RNAP_I_II_AC40"/>
    <property type="match status" value="1"/>
</dbReference>
<dbReference type="InterPro" id="IPR011263">
    <property type="entry name" value="DNA-dir_RNA_pol_RpoA/D/Rpb3"/>
</dbReference>
<dbReference type="Proteomes" id="UP000245119">
    <property type="component" value="Linkage Group LG8"/>
</dbReference>
<dbReference type="InterPro" id="IPR033901">
    <property type="entry name" value="RNAPI/III_AC40"/>
</dbReference>
<protein>
    <recommendedName>
        <fullName evidence="2">DNA-directed RNA polymerases I and III subunit RPAC1</fullName>
    </recommendedName>
</protein>
<dbReference type="OrthoDB" id="270173at2759"/>
<dbReference type="Gene3D" id="2.170.120.12">
    <property type="entry name" value="DNA-directed RNA polymerase, insert domain"/>
    <property type="match status" value="1"/>
</dbReference>
<evidence type="ECO:0000313" key="9">
    <source>
        <dbReference type="Proteomes" id="UP000245119"/>
    </source>
</evidence>
<dbReference type="PROSITE" id="PS00446">
    <property type="entry name" value="RNA_POL_D_30KD"/>
    <property type="match status" value="1"/>
</dbReference>
<dbReference type="InterPro" id="IPR036603">
    <property type="entry name" value="RBP11-like"/>
</dbReference>
<evidence type="ECO:0000256" key="3">
    <source>
        <dbReference type="ARBA" id="ARBA00022478"/>
    </source>
</evidence>
<evidence type="ECO:0000256" key="4">
    <source>
        <dbReference type="ARBA" id="ARBA00023163"/>
    </source>
</evidence>
<dbReference type="GO" id="GO:0005736">
    <property type="term" value="C:RNA polymerase I complex"/>
    <property type="evidence" value="ECO:0007669"/>
    <property type="project" value="TreeGrafter"/>
</dbReference>
<dbReference type="SUPFAM" id="SSF55257">
    <property type="entry name" value="RBP11-like subunits of RNA polymerase"/>
    <property type="match status" value="1"/>
</dbReference>
<keyword evidence="4" id="KW-0804">Transcription</keyword>
<dbReference type="Pfam" id="PF01000">
    <property type="entry name" value="RNA_pol_A_bac"/>
    <property type="match status" value="1"/>
</dbReference>